<name>A0A9Q9DSZ5_CURCL</name>
<organism evidence="3 4">
    <name type="scientific">Curvularia clavata</name>
    <dbReference type="NCBI Taxonomy" id="95742"/>
    <lineage>
        <taxon>Eukaryota</taxon>
        <taxon>Fungi</taxon>
        <taxon>Dikarya</taxon>
        <taxon>Ascomycota</taxon>
        <taxon>Pezizomycotina</taxon>
        <taxon>Dothideomycetes</taxon>
        <taxon>Pleosporomycetidae</taxon>
        <taxon>Pleosporales</taxon>
        <taxon>Pleosporineae</taxon>
        <taxon>Pleosporaceae</taxon>
        <taxon>Curvularia</taxon>
    </lineage>
</organism>
<evidence type="ECO:0000259" key="1">
    <source>
        <dbReference type="Pfam" id="PF06985"/>
    </source>
</evidence>
<protein>
    <submittedName>
        <fullName evidence="3">HET-domain-containing protein</fullName>
    </submittedName>
</protein>
<dbReference type="InterPro" id="IPR010730">
    <property type="entry name" value="HET"/>
</dbReference>
<sequence length="579" mass="65966">MRLINCTTLQLEEFFGSNIPRYAVLSHTWGDDEVTFVDLPLDSPTTKAKAGYQKIEFTCQQALCNGLNFAWVDTCCIDKRSSSELSEAINSMFSWYRNARHCYAYLSDVLQNGMGEEFCASRWFTRGWTLQELLAPSNVTFYNRQWEELGQKSKHAALLSWITGIDANALMETSKIVPKKSDTFGAYCVAKKMSWASKRETTRTEDMAYCLLGIFDINMPLLYGEGDRAFRRLQEEIIRRVDDDSILAWGLDLAMEDPSGHTPEVASQHLTRPEDFQEVLADSPKDFANCGSLEYAAGSTAPLTLTSVGLTIELPLIPVHDRLLNGPFQKRWIGLLSCSVGDSRYLLGLLICSIYRDAQQDKRTARITRAMFSRPTGSYSTILLGPGSALSASVDTLTITGFFKTQKKEAFHQYSLDIVFADPGKVLDSNFQIAHAKSWISWEYRAIIHNKDPIWDQEVRVLTVIRPHQFYAIIVEICIKLLGWPEDPTLTIFVHTGYKRVMLRRGDNFSDEERHNFCYLLLGDMVENHHDYIELQDSEGKMRKIVVSLRSTMVYQREVFQLRVDSASTDDEETEFALM</sequence>
<feature type="domain" description="Heterokaryon incompatibility" evidence="1">
    <location>
        <begin position="22"/>
        <end position="109"/>
    </location>
</feature>
<reference evidence="3" key="1">
    <citation type="submission" date="2021-12" db="EMBL/GenBank/DDBJ databases">
        <title>Curvularia clavata genome.</title>
        <authorList>
            <person name="Cao Y."/>
        </authorList>
    </citation>
    <scope>NUCLEOTIDE SEQUENCE</scope>
    <source>
        <strain evidence="3">Yc1106</strain>
    </source>
</reference>
<keyword evidence="4" id="KW-1185">Reference proteome</keyword>
<proteinExistence type="predicted"/>
<dbReference type="PANTHER" id="PTHR10622:SF10">
    <property type="entry name" value="HET DOMAIN-CONTAINING PROTEIN"/>
    <property type="match status" value="1"/>
</dbReference>
<feature type="domain" description="DUF8212" evidence="2">
    <location>
        <begin position="228"/>
        <end position="297"/>
    </location>
</feature>
<dbReference type="VEuPathDB" id="FungiDB:yc1106_04200"/>
<dbReference type="Proteomes" id="UP001056012">
    <property type="component" value="Chromosome 3"/>
</dbReference>
<dbReference type="PANTHER" id="PTHR10622">
    <property type="entry name" value="HET DOMAIN-CONTAINING PROTEIN"/>
    <property type="match status" value="1"/>
</dbReference>
<dbReference type="Pfam" id="PF06985">
    <property type="entry name" value="HET"/>
    <property type="match status" value="1"/>
</dbReference>
<evidence type="ECO:0000313" key="4">
    <source>
        <dbReference type="Proteomes" id="UP001056012"/>
    </source>
</evidence>
<evidence type="ECO:0000259" key="2">
    <source>
        <dbReference type="Pfam" id="PF26640"/>
    </source>
</evidence>
<dbReference type="AlphaFoldDB" id="A0A9Q9DSZ5"/>
<gene>
    <name evidence="3" type="ORF">yc1106_04200</name>
</gene>
<dbReference type="EMBL" id="CP089276">
    <property type="protein sequence ID" value="USP76926.1"/>
    <property type="molecule type" value="Genomic_DNA"/>
</dbReference>
<dbReference type="InterPro" id="IPR058525">
    <property type="entry name" value="DUF8212"/>
</dbReference>
<dbReference type="OrthoDB" id="674604at2759"/>
<dbReference type="Pfam" id="PF26640">
    <property type="entry name" value="DUF8212"/>
    <property type="match status" value="1"/>
</dbReference>
<evidence type="ECO:0000313" key="3">
    <source>
        <dbReference type="EMBL" id="USP76926.1"/>
    </source>
</evidence>
<accession>A0A9Q9DSZ5</accession>